<dbReference type="RefSeq" id="WP_093460464.1">
    <property type="nucleotide sequence ID" value="NZ_FNST01000002.1"/>
</dbReference>
<proteinExistence type="inferred from homology"/>
<comment type="caution">
    <text evidence="8">Lacks conserved residue(s) required for the propagation of feature annotation.</text>
</comment>
<comment type="function">
    <text evidence="8">Catalyzes the complex heterocyclic radical-mediated conversion of 6-carboxy-5,6,7,8-tetrahydropterin (CPH4) to 7-carboxy-7-deazaguanine (CDG), a step common to the biosynthetic pathways of all 7-deazapurine-containing compounds.</text>
</comment>
<keyword evidence="11" id="KW-1185">Reference proteome</keyword>
<dbReference type="AlphaFoldDB" id="A0A1H4KRG7"/>
<gene>
    <name evidence="8" type="primary">queE</name>
    <name evidence="10" type="ORF">SAMN04490356_0924</name>
</gene>
<keyword evidence="6 8" id="KW-0411">Iron-sulfur</keyword>
<dbReference type="Proteomes" id="UP000198609">
    <property type="component" value="Unassembled WGS sequence"/>
</dbReference>
<dbReference type="PANTHER" id="PTHR42836:SF1">
    <property type="entry name" value="7-CARBOXY-7-DEAZAGUANINE SYNTHASE"/>
    <property type="match status" value="1"/>
</dbReference>
<feature type="binding site" evidence="8">
    <location>
        <position position="54"/>
    </location>
    <ligand>
        <name>[4Fe-4S] cluster</name>
        <dbReference type="ChEBI" id="CHEBI:49883"/>
        <note>4Fe-4S-S-AdoMet</note>
    </ligand>
</feature>
<dbReference type="Gene3D" id="3.20.20.70">
    <property type="entry name" value="Aldolase class I"/>
    <property type="match status" value="1"/>
</dbReference>
<keyword evidence="2 8" id="KW-0949">S-adenosyl-L-methionine</keyword>
<accession>A0A1H4KRG7</accession>
<feature type="binding site" evidence="8">
    <location>
        <position position="57"/>
    </location>
    <ligand>
        <name>[4Fe-4S] cluster</name>
        <dbReference type="ChEBI" id="CHEBI:49883"/>
        <note>4Fe-4S-S-AdoMet</note>
    </ligand>
</feature>
<dbReference type="InterPro" id="IPR058240">
    <property type="entry name" value="rSAM_sf"/>
</dbReference>
<feature type="domain" description="Radical SAM core" evidence="9">
    <location>
        <begin position="37"/>
        <end position="234"/>
    </location>
</feature>
<feature type="binding site" evidence="8">
    <location>
        <position position="97"/>
    </location>
    <ligand>
        <name>substrate</name>
    </ligand>
</feature>
<feature type="binding site" evidence="8">
    <location>
        <begin position="31"/>
        <end position="33"/>
    </location>
    <ligand>
        <name>substrate</name>
    </ligand>
</feature>
<dbReference type="Pfam" id="PF04055">
    <property type="entry name" value="Radical_SAM"/>
    <property type="match status" value="1"/>
</dbReference>
<dbReference type="CDD" id="cd01335">
    <property type="entry name" value="Radical_SAM"/>
    <property type="match status" value="1"/>
</dbReference>
<keyword evidence="1 8" id="KW-0004">4Fe-4S</keyword>
<keyword evidence="3 8" id="KW-0479">Metal-binding</keyword>
<keyword evidence="7 8" id="KW-0456">Lyase</keyword>
<comment type="catalytic activity">
    <reaction evidence="8">
        <text>6-carboxy-5,6,7,8-tetrahydropterin + H(+) = 7-carboxy-7-carbaguanine + NH4(+)</text>
        <dbReference type="Rhea" id="RHEA:27974"/>
        <dbReference type="ChEBI" id="CHEBI:15378"/>
        <dbReference type="ChEBI" id="CHEBI:28938"/>
        <dbReference type="ChEBI" id="CHEBI:61032"/>
        <dbReference type="ChEBI" id="CHEBI:61036"/>
        <dbReference type="EC" id="4.3.99.3"/>
    </reaction>
</comment>
<evidence type="ECO:0000256" key="4">
    <source>
        <dbReference type="ARBA" id="ARBA00022842"/>
    </source>
</evidence>
<evidence type="ECO:0000256" key="6">
    <source>
        <dbReference type="ARBA" id="ARBA00023014"/>
    </source>
</evidence>
<evidence type="ECO:0000313" key="10">
    <source>
        <dbReference type="EMBL" id="SEB61140.1"/>
    </source>
</evidence>
<comment type="similarity">
    <text evidence="8">Belongs to the radical SAM superfamily. 7-carboxy-7-deazaguanine synthase family.</text>
</comment>
<dbReference type="PIRSF" id="PIRSF000370">
    <property type="entry name" value="QueE"/>
    <property type="match status" value="1"/>
</dbReference>
<keyword evidence="8" id="KW-0671">Queuosine biosynthesis</keyword>
<comment type="cofactor">
    <cofactor evidence="8">
        <name>Mg(2+)</name>
        <dbReference type="ChEBI" id="CHEBI:18420"/>
    </cofactor>
</comment>
<feature type="binding site" evidence="8">
    <location>
        <begin position="146"/>
        <end position="148"/>
    </location>
    <ligand>
        <name>S-adenosyl-L-methionine</name>
        <dbReference type="ChEBI" id="CHEBI:59789"/>
    </ligand>
</feature>
<evidence type="ECO:0000313" key="11">
    <source>
        <dbReference type="Proteomes" id="UP000198609"/>
    </source>
</evidence>
<evidence type="ECO:0000256" key="2">
    <source>
        <dbReference type="ARBA" id="ARBA00022691"/>
    </source>
</evidence>
<feature type="binding site" evidence="8">
    <location>
        <position position="99"/>
    </location>
    <ligand>
        <name>S-adenosyl-L-methionine</name>
        <dbReference type="ChEBI" id="CHEBI:59789"/>
    </ligand>
</feature>
<dbReference type="SUPFAM" id="SSF102114">
    <property type="entry name" value="Radical SAM enzymes"/>
    <property type="match status" value="1"/>
</dbReference>
<dbReference type="InterPro" id="IPR013785">
    <property type="entry name" value="Aldolase_TIM"/>
</dbReference>
<comment type="cofactor">
    <cofactor evidence="8">
        <name>S-adenosyl-L-methionine</name>
        <dbReference type="ChEBI" id="CHEBI:59789"/>
    </cofactor>
    <text evidence="8">Binds 1 S-adenosyl-L-methionine per subunit.</text>
</comment>
<keyword evidence="4 8" id="KW-0460">Magnesium</keyword>
<comment type="cofactor">
    <cofactor evidence="8">
        <name>[4Fe-4S] cluster</name>
        <dbReference type="ChEBI" id="CHEBI:49883"/>
    </cofactor>
    <text evidence="8">Binds 1 [4Fe-4S] cluster. The cluster is coordinated with 3 cysteines and an exchangeable S-adenosyl-L-methionine.</text>
</comment>
<dbReference type="PANTHER" id="PTHR42836">
    <property type="entry name" value="7-CARBOXY-7-DEAZAGUANINE SYNTHASE"/>
    <property type="match status" value="1"/>
</dbReference>
<dbReference type="SFLD" id="SFLDS00029">
    <property type="entry name" value="Radical_SAM"/>
    <property type="match status" value="1"/>
</dbReference>
<evidence type="ECO:0000256" key="5">
    <source>
        <dbReference type="ARBA" id="ARBA00023004"/>
    </source>
</evidence>
<dbReference type="GO" id="GO:0000287">
    <property type="term" value="F:magnesium ion binding"/>
    <property type="evidence" value="ECO:0007669"/>
    <property type="project" value="UniProtKB-UniRule"/>
</dbReference>
<evidence type="ECO:0000256" key="3">
    <source>
        <dbReference type="ARBA" id="ARBA00022723"/>
    </source>
</evidence>
<evidence type="ECO:0000256" key="8">
    <source>
        <dbReference type="HAMAP-Rule" id="MF_00917"/>
    </source>
</evidence>
<feature type="binding site" evidence="8">
    <location>
        <position position="46"/>
    </location>
    <ligand>
        <name>substrate</name>
    </ligand>
</feature>
<feature type="binding site" evidence="8">
    <location>
        <position position="50"/>
    </location>
    <ligand>
        <name>[4Fe-4S] cluster</name>
        <dbReference type="ChEBI" id="CHEBI:49883"/>
        <note>4Fe-4S-S-AdoMet</note>
    </ligand>
</feature>
<dbReference type="EMBL" id="FNST01000002">
    <property type="protein sequence ID" value="SEB61140.1"/>
    <property type="molecule type" value="Genomic_DNA"/>
</dbReference>
<evidence type="ECO:0000259" key="9">
    <source>
        <dbReference type="PROSITE" id="PS51918"/>
    </source>
</evidence>
<keyword evidence="5 8" id="KW-0408">Iron</keyword>
<dbReference type="UniPathway" id="UPA00391"/>
<dbReference type="GO" id="GO:0051539">
    <property type="term" value="F:4 iron, 4 sulfur cluster binding"/>
    <property type="evidence" value="ECO:0007669"/>
    <property type="project" value="UniProtKB-UniRule"/>
</dbReference>
<dbReference type="HAMAP" id="MF_00917">
    <property type="entry name" value="QueE"/>
    <property type="match status" value="1"/>
</dbReference>
<organism evidence="10 11">
    <name type="scientific">Streptomyces melanosporofaciens</name>
    <dbReference type="NCBI Taxonomy" id="67327"/>
    <lineage>
        <taxon>Bacteria</taxon>
        <taxon>Bacillati</taxon>
        <taxon>Actinomycetota</taxon>
        <taxon>Actinomycetes</taxon>
        <taxon>Kitasatosporales</taxon>
        <taxon>Streptomycetaceae</taxon>
        <taxon>Streptomyces</taxon>
        <taxon>Streptomyces violaceusniger group</taxon>
    </lineage>
</organism>
<protein>
    <recommendedName>
        <fullName evidence="8">7-carboxy-7-deazaguanine synthase</fullName>
        <shortName evidence="8">CDG synthase</shortName>
        <ecNumber evidence="8">4.3.99.3</ecNumber>
    </recommendedName>
    <alternativeName>
        <fullName evidence="8">Queuosine biosynthesis protein QueE</fullName>
    </alternativeName>
</protein>
<evidence type="ECO:0000256" key="1">
    <source>
        <dbReference type="ARBA" id="ARBA00022485"/>
    </source>
</evidence>
<sequence>MSKGTAPAFTGSADELWLIIAECFGVEQPTFQGEGPSCGCPALFIRLSRCNLTCRRCDTKYTWDWSQFDPHEESTKQPVAHLLEWALSSPVELVVITGGEPLIQQRALISLVQGLLAAGKRVEFETNGTLVPDPALLMDGVQFNVSPKIASFGVSKEQRLVPAALEAFAACGRAAFKFVARTVPDLDEVAELVDAYGLAPVWVMPEGTTADALIATTRVLADAVVARHWHFSTRLHVLAFADARGR</sequence>
<feature type="binding site" evidence="8">
    <location>
        <position position="59"/>
    </location>
    <ligand>
        <name>Mg(2+)</name>
        <dbReference type="ChEBI" id="CHEBI:18420"/>
    </ligand>
</feature>
<comment type="subunit">
    <text evidence="8">Homodimer.</text>
</comment>
<dbReference type="InterPro" id="IPR007197">
    <property type="entry name" value="rSAM"/>
</dbReference>
<reference evidence="11" key="1">
    <citation type="submission" date="2016-10" db="EMBL/GenBank/DDBJ databases">
        <authorList>
            <person name="Varghese N."/>
            <person name="Submissions S."/>
        </authorList>
    </citation>
    <scope>NUCLEOTIDE SEQUENCE [LARGE SCALE GENOMIC DNA]</scope>
    <source>
        <strain evidence="11">DSM 40318</strain>
    </source>
</reference>
<dbReference type="InterPro" id="IPR024924">
    <property type="entry name" value="7-CO-7-deazaguanine_synth-like"/>
</dbReference>
<name>A0A1H4KRG7_STRMJ</name>
<dbReference type="GO" id="GO:0008616">
    <property type="term" value="P:tRNA queuosine(34) biosynthetic process"/>
    <property type="evidence" value="ECO:0007669"/>
    <property type="project" value="UniProtKB-UniRule"/>
</dbReference>
<comment type="pathway">
    <text evidence="8">Purine metabolism; 7-cyano-7-deazaguanine biosynthesis.</text>
</comment>
<dbReference type="PROSITE" id="PS51918">
    <property type="entry name" value="RADICAL_SAM"/>
    <property type="match status" value="1"/>
</dbReference>
<dbReference type="GO" id="GO:1904047">
    <property type="term" value="F:S-adenosyl-L-methionine binding"/>
    <property type="evidence" value="ECO:0007669"/>
    <property type="project" value="UniProtKB-UniRule"/>
</dbReference>
<dbReference type="EC" id="4.3.99.3" evidence="8"/>
<evidence type="ECO:0000256" key="7">
    <source>
        <dbReference type="ARBA" id="ARBA00023239"/>
    </source>
</evidence>
<dbReference type="GO" id="GO:0016840">
    <property type="term" value="F:carbon-nitrogen lyase activity"/>
    <property type="evidence" value="ECO:0007669"/>
    <property type="project" value="UniProtKB-UniRule"/>
</dbReference>